<keyword evidence="6" id="KW-1185">Reference proteome</keyword>
<dbReference type="InterPro" id="IPR013151">
    <property type="entry name" value="Immunoglobulin_dom"/>
</dbReference>
<evidence type="ECO:0000313" key="5">
    <source>
        <dbReference type="EMBL" id="KAJ8332800.1"/>
    </source>
</evidence>
<reference evidence="5" key="1">
    <citation type="journal article" date="2023" name="Science">
        <title>Genome structures resolve the early diversification of teleost fishes.</title>
        <authorList>
            <person name="Parey E."/>
            <person name="Louis A."/>
            <person name="Montfort J."/>
            <person name="Bouchez O."/>
            <person name="Roques C."/>
            <person name="Iampietro C."/>
            <person name="Lluch J."/>
            <person name="Castinel A."/>
            <person name="Donnadieu C."/>
            <person name="Desvignes T."/>
            <person name="Floi Bucao C."/>
            <person name="Jouanno E."/>
            <person name="Wen M."/>
            <person name="Mejri S."/>
            <person name="Dirks R."/>
            <person name="Jansen H."/>
            <person name="Henkel C."/>
            <person name="Chen W.J."/>
            <person name="Zahm M."/>
            <person name="Cabau C."/>
            <person name="Klopp C."/>
            <person name="Thompson A.W."/>
            <person name="Robinson-Rechavi M."/>
            <person name="Braasch I."/>
            <person name="Lecointre G."/>
            <person name="Bobe J."/>
            <person name="Postlethwait J.H."/>
            <person name="Berthelot C."/>
            <person name="Roest Crollius H."/>
            <person name="Guiguen Y."/>
        </authorList>
    </citation>
    <scope>NUCLEOTIDE SEQUENCE</scope>
    <source>
        <strain evidence="5">WJC10195</strain>
    </source>
</reference>
<dbReference type="InterPro" id="IPR013783">
    <property type="entry name" value="Ig-like_fold"/>
</dbReference>
<feature type="chain" id="PRO_5040220413" description="Ig-like domain-containing protein" evidence="3">
    <location>
        <begin position="24"/>
        <end position="296"/>
    </location>
</feature>
<protein>
    <recommendedName>
        <fullName evidence="4">Ig-like domain-containing protein</fullName>
    </recommendedName>
</protein>
<dbReference type="InterPro" id="IPR007110">
    <property type="entry name" value="Ig-like_dom"/>
</dbReference>
<comment type="caution">
    <text evidence="5">The sequence shown here is derived from an EMBL/GenBank/DDBJ whole genome shotgun (WGS) entry which is preliminary data.</text>
</comment>
<gene>
    <name evidence="5" type="ORF">SKAU_G00416960</name>
</gene>
<dbReference type="Pfam" id="PF00047">
    <property type="entry name" value="ig"/>
    <property type="match status" value="1"/>
</dbReference>
<name>A0A9Q1E649_SYNKA</name>
<accession>A0A9Q1E649</accession>
<dbReference type="PANTHER" id="PTHR46484">
    <property type="entry name" value="SI:CH211-171H4.5-RELATED"/>
    <property type="match status" value="1"/>
</dbReference>
<proteinExistence type="predicted"/>
<keyword evidence="2" id="KW-0812">Transmembrane</keyword>
<dbReference type="SMART" id="SM00409">
    <property type="entry name" value="IG"/>
    <property type="match status" value="1"/>
</dbReference>
<evidence type="ECO:0000259" key="4">
    <source>
        <dbReference type="PROSITE" id="PS50835"/>
    </source>
</evidence>
<feature type="transmembrane region" description="Helical" evidence="2">
    <location>
        <begin position="245"/>
        <end position="269"/>
    </location>
</feature>
<dbReference type="InterPro" id="IPR003599">
    <property type="entry name" value="Ig_sub"/>
</dbReference>
<keyword evidence="3" id="KW-0732">Signal</keyword>
<keyword evidence="2" id="KW-0472">Membrane</keyword>
<dbReference type="OrthoDB" id="10039395at2759"/>
<feature type="domain" description="Ig-like" evidence="4">
    <location>
        <begin position="143"/>
        <end position="238"/>
    </location>
</feature>
<keyword evidence="1" id="KW-0393">Immunoglobulin domain</keyword>
<dbReference type="Gene3D" id="2.60.40.10">
    <property type="entry name" value="Immunoglobulins"/>
    <property type="match status" value="2"/>
</dbReference>
<organism evidence="5 6">
    <name type="scientific">Synaphobranchus kaupii</name>
    <name type="common">Kaup's arrowtooth eel</name>
    <dbReference type="NCBI Taxonomy" id="118154"/>
    <lineage>
        <taxon>Eukaryota</taxon>
        <taxon>Metazoa</taxon>
        <taxon>Chordata</taxon>
        <taxon>Craniata</taxon>
        <taxon>Vertebrata</taxon>
        <taxon>Euteleostomi</taxon>
        <taxon>Actinopterygii</taxon>
        <taxon>Neopterygii</taxon>
        <taxon>Teleostei</taxon>
        <taxon>Anguilliformes</taxon>
        <taxon>Synaphobranchidae</taxon>
        <taxon>Synaphobranchus</taxon>
    </lineage>
</organism>
<evidence type="ECO:0000256" key="1">
    <source>
        <dbReference type="ARBA" id="ARBA00023319"/>
    </source>
</evidence>
<dbReference type="Proteomes" id="UP001152622">
    <property type="component" value="Chromosome 24"/>
</dbReference>
<evidence type="ECO:0000256" key="3">
    <source>
        <dbReference type="SAM" id="SignalP"/>
    </source>
</evidence>
<dbReference type="PANTHER" id="PTHR46484:SF7">
    <property type="entry name" value="MYELIN-ASSOCIATED GLYCOPROTEIN-LIKE-RELATED"/>
    <property type="match status" value="1"/>
</dbReference>
<sequence>MNGPARLWLFCLSLQALCSPGISDEWEADVVHKLKAMTESCVVIPCTFNYPGMKKSSGQLRGIWSKKNDVKKIIYDEDQSKVDNAYKGRTKLVGDLAEKNCSLEIDDVKSHDNDEFCFRIEIPETDQYSFKDNCVMISTFEDPKIPKLNQHHQDPVEGSPFTVTCSVIHTCPSHVPSLTWSRGTQDKIIAEHKDMGHGNWETQSILTFIPTVGDDHAELTCTVTYRGRGPLKGAIKLNVKTKLGMLYTIIIPVAAVLGTAVVFGLLCMLMRKKYKNRIEALQRSASNGQVQQNDWG</sequence>
<dbReference type="AlphaFoldDB" id="A0A9Q1E649"/>
<evidence type="ECO:0000256" key="2">
    <source>
        <dbReference type="SAM" id="Phobius"/>
    </source>
</evidence>
<dbReference type="EMBL" id="JAINUF010000024">
    <property type="protein sequence ID" value="KAJ8332800.1"/>
    <property type="molecule type" value="Genomic_DNA"/>
</dbReference>
<dbReference type="InterPro" id="IPR036179">
    <property type="entry name" value="Ig-like_dom_sf"/>
</dbReference>
<dbReference type="PROSITE" id="PS50835">
    <property type="entry name" value="IG_LIKE"/>
    <property type="match status" value="1"/>
</dbReference>
<keyword evidence="2" id="KW-1133">Transmembrane helix</keyword>
<evidence type="ECO:0000313" key="6">
    <source>
        <dbReference type="Proteomes" id="UP001152622"/>
    </source>
</evidence>
<feature type="signal peptide" evidence="3">
    <location>
        <begin position="1"/>
        <end position="23"/>
    </location>
</feature>
<dbReference type="SUPFAM" id="SSF48726">
    <property type="entry name" value="Immunoglobulin"/>
    <property type="match status" value="2"/>
</dbReference>